<evidence type="ECO:0000313" key="3">
    <source>
        <dbReference type="Proteomes" id="UP001576784"/>
    </source>
</evidence>
<evidence type="ECO:0000313" key="2">
    <source>
        <dbReference type="EMBL" id="MFB2891602.1"/>
    </source>
</evidence>
<protein>
    <recommendedName>
        <fullName evidence="4">Band 7 domain-containing protein</fullName>
    </recommendedName>
</protein>
<evidence type="ECO:0008006" key="4">
    <source>
        <dbReference type="Google" id="ProtNLM"/>
    </source>
</evidence>
<comment type="caution">
    <text evidence="2">The sequence shown here is derived from an EMBL/GenBank/DDBJ whole genome shotgun (WGS) entry which is preliminary data.</text>
</comment>
<gene>
    <name evidence="2" type="ORF">ACE1CI_01530</name>
</gene>
<keyword evidence="3" id="KW-1185">Reference proteome</keyword>
<proteinExistence type="predicted"/>
<name>A0ABV4XKH9_9CYAN</name>
<feature type="region of interest" description="Disordered" evidence="1">
    <location>
        <begin position="317"/>
        <end position="340"/>
    </location>
</feature>
<dbReference type="RefSeq" id="WP_413261280.1">
    <property type="nucleotide sequence ID" value="NZ_JBHFNR010000015.1"/>
</dbReference>
<sequence length="340" mass="39405">MSDTYNPILTKEELGRWRIFQQRPVPEPGTALVFFGEGQTLVSIIQGQKGLTGGEMFWGKYNLLYKVDMSEHPLSFRCDLPCKTDAFDFHAEVKFNCLVHDPEMIVRRNVTDVRKILEPLIIEVMRNMSREYEVEQSGIAEREIGDRVKKEVYDVGFQLNRFTLTLSLEQETRDRIREKKRIQETTELEKINIQGMLELEKEKQKLAMQREQFEIERMKLKIDFYGPIIQAGNWQLLTMQLIQRPEDVAVIAEAINQQKQIERDHQIKMLKMLLDADALEGSQIGEVGKRLLQGLIGLTEQSTPALESRILNNSESLKVSEIEKTDNGTSSSEVPEEFRR</sequence>
<evidence type="ECO:0000256" key="1">
    <source>
        <dbReference type="SAM" id="MobiDB-lite"/>
    </source>
</evidence>
<dbReference type="Proteomes" id="UP001576784">
    <property type="component" value="Unassembled WGS sequence"/>
</dbReference>
<dbReference type="EMBL" id="JBHFNR010000015">
    <property type="protein sequence ID" value="MFB2891602.1"/>
    <property type="molecule type" value="Genomic_DNA"/>
</dbReference>
<reference evidence="2 3" key="1">
    <citation type="submission" date="2024-09" db="EMBL/GenBank/DDBJ databases">
        <title>Floridaenema gen nov. (Aerosakkonemataceae, Aerosakkonematales ord. nov., Cyanobacteria) from benthic tropical and subtropical fresh waters, with the description of four new species.</title>
        <authorList>
            <person name="Moretto J.A."/>
            <person name="Berthold D.E."/>
            <person name="Lefler F.W."/>
            <person name="Huang I.-S."/>
            <person name="Laughinghouse H. IV."/>
        </authorList>
    </citation>
    <scope>NUCLEOTIDE SEQUENCE [LARGE SCALE GENOMIC DNA]</scope>
    <source>
        <strain evidence="2 3">BLCC-F50</strain>
    </source>
</reference>
<accession>A0ABV4XKH9</accession>
<organism evidence="2 3">
    <name type="scientific">Floridaenema flaviceps BLCC-F50</name>
    <dbReference type="NCBI Taxonomy" id="3153642"/>
    <lineage>
        <taxon>Bacteria</taxon>
        <taxon>Bacillati</taxon>
        <taxon>Cyanobacteriota</taxon>
        <taxon>Cyanophyceae</taxon>
        <taxon>Oscillatoriophycideae</taxon>
        <taxon>Aerosakkonematales</taxon>
        <taxon>Aerosakkonemataceae</taxon>
        <taxon>Floridanema</taxon>
        <taxon>Floridanema flaviceps</taxon>
    </lineage>
</organism>